<dbReference type="EMBL" id="AMPZ03000001">
    <property type="protein sequence ID" value="KAH9595741.1"/>
    <property type="molecule type" value="Genomic_DNA"/>
</dbReference>
<dbReference type="EMBL" id="KL250801">
    <property type="protein sequence ID" value="KGB36690.1"/>
    <property type="molecule type" value="Genomic_DNA"/>
</dbReference>
<gene>
    <name evidence="2" type="ORF">MS3_00001680</name>
    <name evidence="3" type="ORF">MS3_04992</name>
</gene>
<sequence>MPVNSPELCSLVGAVTDCPFVVAMMSGTAVASYECLTSPFPGIDDCRTFNKSSECNGSHVSTTPESDRLFISEDSISNETSDSFYPKIDQSFDEEVEITDMEEVKTPRTASPTLNELRKRLVDVSLNAKVTANSPIYECNKINSQFHQKLLSEVASKPCLYSLDRLYDEYIPVRSRICPLKGKLGLTGDVKFGDQKSRLTLRSISSKNTRRLLEHIPVCSLPSPLLRQTYSSSGSLISNLTDLSFNSDAILSVPLTSGLRVSEVLSSDFLFSKGGPALNQMAESSIQSSESPQSTDKIACEPISNGLSDKTEVSKSICTSNHGLSESQNSDSNILISNSQVYPSEQYFSPHTQSYKSGCLREKNHTRSKRSENRKSLHNTVTSKNGDLSCIEARTPINDTNMVNKNVNHQCSDLVEFHSFNEPTSKTECRSSSNTPERVSDRMALLSDCGEDKVSTSLTTNLNTHPDSCDILFPSSSFPTSYINEEPITVEEDFTPVTNKRLRRKQQQHSKLVQSKTCNFEESSCDSSYKTHSYLSTQPVNNVSTFQQQNITHRLSSNLPRRSVQRSGMYSNVHKTPQPSSARSVTFLPHPQDALSRKSRNADNVSSSVSSILHNPKPTSNTYSHSANRDLASQKSVYSNPYLNSSLRCSKVIKKPFSNSPSITPSSNVQGTQPAVSPVQYQMLKQFMISAWKSFAKS</sequence>
<dbReference type="AlphaFoldDB" id="A0A094ZPQ5"/>
<feature type="compositionally biased region" description="Basic and acidic residues" evidence="1">
    <location>
        <begin position="359"/>
        <end position="375"/>
    </location>
</feature>
<dbReference type="GeneID" id="24592472"/>
<evidence type="ECO:0000313" key="3">
    <source>
        <dbReference type="EMBL" id="KGB36690.1"/>
    </source>
</evidence>
<reference evidence="3" key="1">
    <citation type="journal article" date="2012" name="Nat. Genet.">
        <title>Whole-genome sequence of Schistosoma haematobium.</title>
        <authorList>
            <person name="Young N.D."/>
            <person name="Jex A.R."/>
            <person name="Li B."/>
            <person name="Liu S."/>
            <person name="Yang L."/>
            <person name="Xiong Z."/>
            <person name="Li Y."/>
            <person name="Cantacessi C."/>
            <person name="Hall R.S."/>
            <person name="Xu X."/>
            <person name="Chen F."/>
            <person name="Wu X."/>
            <person name="Zerlotini A."/>
            <person name="Oliveira G."/>
            <person name="Hofmann A."/>
            <person name="Zhang G."/>
            <person name="Fang X."/>
            <person name="Kang Y."/>
            <person name="Campbell B.E."/>
            <person name="Loukas A."/>
            <person name="Ranganathan S."/>
            <person name="Rollinson D."/>
            <person name="Rinaldi G."/>
            <person name="Brindley P.J."/>
            <person name="Yang H."/>
            <person name="Wang J."/>
            <person name="Wang J."/>
            <person name="Gasser R.B."/>
        </authorList>
    </citation>
    <scope>NUCLEOTIDE SEQUENCE [LARGE SCALE GENOMIC DNA]</scope>
</reference>
<dbReference type="RefSeq" id="XP_012796452.1">
    <property type="nucleotide sequence ID" value="XM_012940998.3"/>
</dbReference>
<feature type="region of interest" description="Disordered" evidence="1">
    <location>
        <begin position="592"/>
        <end position="626"/>
    </location>
</feature>
<reference evidence="2" key="3">
    <citation type="submission" date="2021-06" db="EMBL/GenBank/DDBJ databases">
        <title>Chromosome-level genome assembly for S. haematobium.</title>
        <authorList>
            <person name="Stroehlein A.J."/>
        </authorList>
    </citation>
    <scope>NUCLEOTIDE SEQUENCE</scope>
</reference>
<proteinExistence type="predicted"/>
<organism evidence="3">
    <name type="scientific">Schistosoma haematobium</name>
    <name type="common">Blood fluke</name>
    <dbReference type="NCBI Taxonomy" id="6185"/>
    <lineage>
        <taxon>Eukaryota</taxon>
        <taxon>Metazoa</taxon>
        <taxon>Spiralia</taxon>
        <taxon>Lophotrochozoa</taxon>
        <taxon>Platyhelminthes</taxon>
        <taxon>Trematoda</taxon>
        <taxon>Digenea</taxon>
        <taxon>Strigeidida</taxon>
        <taxon>Schistosomatoidea</taxon>
        <taxon>Schistosomatidae</taxon>
        <taxon>Schistosoma</taxon>
    </lineage>
</organism>
<feature type="region of interest" description="Disordered" evidence="1">
    <location>
        <begin position="355"/>
        <end position="383"/>
    </location>
</feature>
<evidence type="ECO:0000256" key="1">
    <source>
        <dbReference type="SAM" id="MobiDB-lite"/>
    </source>
</evidence>
<dbReference type="KEGG" id="shx:MS3_00001680"/>
<accession>A0A094ZPQ5</accession>
<feature type="compositionally biased region" description="Polar residues" evidence="1">
    <location>
        <begin position="602"/>
        <end position="626"/>
    </location>
</feature>
<evidence type="ECO:0000313" key="2">
    <source>
        <dbReference type="EMBL" id="KAH9595741.1"/>
    </source>
</evidence>
<feature type="compositionally biased region" description="Low complexity" evidence="1">
    <location>
        <begin position="283"/>
        <end position="294"/>
    </location>
</feature>
<feature type="region of interest" description="Disordered" evidence="1">
    <location>
        <begin position="281"/>
        <end position="306"/>
    </location>
</feature>
<reference evidence="2" key="2">
    <citation type="journal article" date="2019" name="Gigascience">
        <title>High-quality Schistosoma haematobium genome achieved by single-molecule and long-range sequencing.</title>
        <authorList>
            <person name="Stroehlein A.J."/>
            <person name="Korhonen P.K."/>
            <person name="Chong T.M."/>
            <person name="Lim Y.L."/>
            <person name="Chan K.G."/>
            <person name="Webster B."/>
            <person name="Rollinson D."/>
            <person name="Brindley P.J."/>
            <person name="Gasser R.B."/>
            <person name="Young N.D."/>
        </authorList>
    </citation>
    <scope>NUCLEOTIDE SEQUENCE</scope>
</reference>
<dbReference type="Proteomes" id="UP000471633">
    <property type="component" value="Unassembled WGS sequence"/>
</dbReference>
<evidence type="ECO:0000313" key="4">
    <source>
        <dbReference type="Proteomes" id="UP000471633"/>
    </source>
</evidence>
<protein>
    <submittedName>
        <fullName evidence="3">Uncharacterized protein</fullName>
    </submittedName>
</protein>
<reference evidence="2" key="4">
    <citation type="journal article" date="2022" name="PLoS Pathog.">
        <title>Chromosome-level genome of Schistosoma haematobium underpins genome-wide explorations of molecular variation.</title>
        <authorList>
            <person name="Stroehlein A.J."/>
            <person name="Korhonen P.K."/>
            <person name="Lee V.V."/>
            <person name="Ralph S.A."/>
            <person name="Mentink-Kane M."/>
            <person name="You H."/>
            <person name="McManus D.P."/>
            <person name="Tchuente L.T."/>
            <person name="Stothard J.R."/>
            <person name="Kaur P."/>
            <person name="Dudchenko O."/>
            <person name="Aiden E.L."/>
            <person name="Yang B."/>
            <person name="Yang H."/>
            <person name="Emery A.M."/>
            <person name="Webster B.L."/>
            <person name="Brindley P.J."/>
            <person name="Rollinson D."/>
            <person name="Chang B.C.H."/>
            <person name="Gasser R.B."/>
            <person name="Young N.D."/>
        </authorList>
    </citation>
    <scope>NUCLEOTIDE SEQUENCE</scope>
</reference>
<keyword evidence="4" id="KW-1185">Reference proteome</keyword>
<name>A0A094ZPQ5_SCHHA</name>
<dbReference type="CTD" id="24592472"/>